<keyword evidence="11" id="KW-1185">Reference proteome</keyword>
<dbReference type="PANTHER" id="PTHR43553">
    <property type="entry name" value="HEAVY METAL TRANSPORTER"/>
    <property type="match status" value="1"/>
</dbReference>
<dbReference type="OrthoDB" id="35850at2157"/>
<dbReference type="GO" id="GO:0043190">
    <property type="term" value="C:ATP-binding cassette (ABC) transporter complex"/>
    <property type="evidence" value="ECO:0007669"/>
    <property type="project" value="TreeGrafter"/>
</dbReference>
<comment type="function">
    <text evidence="8">Probably part of an ABC transporter complex. Responsible for energy coupling to the transport system.</text>
</comment>
<dbReference type="Pfam" id="PF00005">
    <property type="entry name" value="ABC_tran"/>
    <property type="match status" value="2"/>
</dbReference>
<keyword evidence="6" id="KW-1278">Translocase</keyword>
<comment type="subcellular location">
    <subcellularLocation>
        <location evidence="1">Cell membrane</location>
        <topology evidence="1">Peripheral membrane protein</topology>
    </subcellularLocation>
</comment>
<evidence type="ECO:0000256" key="1">
    <source>
        <dbReference type="ARBA" id="ARBA00004202"/>
    </source>
</evidence>
<dbReference type="eggNOG" id="arCOG00188">
    <property type="taxonomic scope" value="Archaea"/>
</dbReference>
<evidence type="ECO:0000256" key="4">
    <source>
        <dbReference type="ARBA" id="ARBA00022741"/>
    </source>
</evidence>
<keyword evidence="2" id="KW-0813">Transport</keyword>
<evidence type="ECO:0000256" key="8">
    <source>
        <dbReference type="ARBA" id="ARBA00025157"/>
    </source>
</evidence>
<dbReference type="InterPro" id="IPR003439">
    <property type="entry name" value="ABC_transporter-like_ATP-bd"/>
</dbReference>
<accession>F4G1B0</accession>
<evidence type="ECO:0000256" key="5">
    <source>
        <dbReference type="ARBA" id="ARBA00022840"/>
    </source>
</evidence>
<dbReference type="InterPro" id="IPR015856">
    <property type="entry name" value="ABC_transpr_CbiO/EcfA_su"/>
</dbReference>
<gene>
    <name evidence="10" type="ordered locus">Mcup_1895</name>
</gene>
<dbReference type="PANTHER" id="PTHR43553:SF27">
    <property type="entry name" value="ENERGY-COUPLING FACTOR TRANSPORTER ATP-BINDING PROTEIN ECFA2"/>
    <property type="match status" value="1"/>
</dbReference>
<feature type="domain" description="ABC transporter" evidence="9">
    <location>
        <begin position="1"/>
        <end position="216"/>
    </location>
</feature>
<dbReference type="EMBL" id="CP002656">
    <property type="protein sequence ID" value="AEB95997.1"/>
    <property type="molecule type" value="Genomic_DNA"/>
</dbReference>
<dbReference type="SUPFAM" id="SSF52540">
    <property type="entry name" value="P-loop containing nucleoside triphosphate hydrolases"/>
    <property type="match status" value="2"/>
</dbReference>
<reference evidence="10 11" key="1">
    <citation type="journal article" date="2011" name="J. Bacteriol.">
        <title>Complete genome sequence of Metallosphaera cuprina, a metal sulfide-oxidizing archaeon from a hot spring.</title>
        <authorList>
            <person name="Liu L.J."/>
            <person name="You X.Y."/>
            <person name="Zheng H."/>
            <person name="Wang S."/>
            <person name="Jiang C.Y."/>
            <person name="Liu S.J."/>
        </authorList>
    </citation>
    <scope>NUCLEOTIDE SEQUENCE [LARGE SCALE GENOMIC DNA]</scope>
    <source>
        <strain evidence="10 11">Ar-4</strain>
    </source>
</reference>
<dbReference type="KEGG" id="mcn:Mcup_1895"/>
<keyword evidence="3" id="KW-1003">Cell membrane</keyword>
<evidence type="ECO:0000256" key="2">
    <source>
        <dbReference type="ARBA" id="ARBA00022448"/>
    </source>
</evidence>
<organism evidence="10 11">
    <name type="scientific">Metallosphaera cuprina (strain Ar-4)</name>
    <dbReference type="NCBI Taxonomy" id="1006006"/>
    <lineage>
        <taxon>Archaea</taxon>
        <taxon>Thermoproteota</taxon>
        <taxon>Thermoprotei</taxon>
        <taxon>Sulfolobales</taxon>
        <taxon>Sulfolobaceae</taxon>
        <taxon>Metallosphaera</taxon>
    </lineage>
</organism>
<dbReference type="InterPro" id="IPR003593">
    <property type="entry name" value="AAA+_ATPase"/>
</dbReference>
<proteinExistence type="predicted"/>
<dbReference type="Proteomes" id="UP000007812">
    <property type="component" value="Chromosome"/>
</dbReference>
<evidence type="ECO:0000313" key="10">
    <source>
        <dbReference type="EMBL" id="AEB95997.1"/>
    </source>
</evidence>
<evidence type="ECO:0000259" key="9">
    <source>
        <dbReference type="PROSITE" id="PS50893"/>
    </source>
</evidence>
<dbReference type="Gene3D" id="3.40.50.300">
    <property type="entry name" value="P-loop containing nucleotide triphosphate hydrolases"/>
    <property type="match status" value="2"/>
</dbReference>
<dbReference type="GO" id="GO:0042626">
    <property type="term" value="F:ATPase-coupled transmembrane transporter activity"/>
    <property type="evidence" value="ECO:0007669"/>
    <property type="project" value="TreeGrafter"/>
</dbReference>
<evidence type="ECO:0000256" key="7">
    <source>
        <dbReference type="ARBA" id="ARBA00023136"/>
    </source>
</evidence>
<keyword evidence="7" id="KW-0472">Membrane</keyword>
<dbReference type="PATRIC" id="fig|1006006.8.peg.1899"/>
<dbReference type="GO" id="GO:0016887">
    <property type="term" value="F:ATP hydrolysis activity"/>
    <property type="evidence" value="ECO:0007669"/>
    <property type="project" value="InterPro"/>
</dbReference>
<protein>
    <submittedName>
        <fullName evidence="10">ABC transporter related protein</fullName>
    </submittedName>
</protein>
<dbReference type="InterPro" id="IPR050095">
    <property type="entry name" value="ECF_ABC_transporter_ATP-bd"/>
</dbReference>
<dbReference type="RefSeq" id="WP_013738495.1">
    <property type="nucleotide sequence ID" value="NC_015435.1"/>
</dbReference>
<dbReference type="GO" id="GO:0005524">
    <property type="term" value="F:ATP binding"/>
    <property type="evidence" value="ECO:0007669"/>
    <property type="project" value="UniProtKB-KW"/>
</dbReference>
<dbReference type="GeneID" id="10494083"/>
<keyword evidence="5" id="KW-0067">ATP-binding</keyword>
<dbReference type="HOGENOM" id="CLU_749282_0_0_2"/>
<dbReference type="PROSITE" id="PS50893">
    <property type="entry name" value="ABC_TRANSPORTER_2"/>
    <property type="match status" value="1"/>
</dbReference>
<dbReference type="InterPro" id="IPR027417">
    <property type="entry name" value="P-loop_NTPase"/>
</dbReference>
<dbReference type="CDD" id="cd03225">
    <property type="entry name" value="ABC_cobalt_CbiO_domain1"/>
    <property type="match status" value="1"/>
</dbReference>
<dbReference type="STRING" id="1006006.Mcup_1895"/>
<dbReference type="AlphaFoldDB" id="F4G1B0"/>
<dbReference type="InterPro" id="IPR017871">
    <property type="entry name" value="ABC_transporter-like_CS"/>
</dbReference>
<evidence type="ECO:0000313" key="11">
    <source>
        <dbReference type="Proteomes" id="UP000007812"/>
    </source>
</evidence>
<sequence>MLVINHPYLSGKIEIEDNEIVGILGRNGSGKTTLINSILCDKHNIFLNGVDFCSIKDYSILSALFQDPNTQILANTLEDELKIMSFYHNVNTEIAQRLMKTYYSISFFKLSDGYKKRYAIASILSSNPKYVLFDEPLSNLDEEGIKLVLDAIPKGSGVAEHRTKQIINLVQRVYLLSKAVREVEKDKLLDDNFLRRNGLRGFKLEPKRSEKLGDDILDLDIGIRLKLRESEVLCLLGPNGSGKTTILRKMAKNKKIYSIFQNPDLQFFQETVEKEVGDNSALEIFGIKELKEKSPFVLSAGQKMRVLIASAYASGSKVIGLDEPTTAMDGDGLLSFMNMVDILREEKRGLIIATHDKEVVPLCDKILNLEGLNS</sequence>
<keyword evidence="4" id="KW-0547">Nucleotide-binding</keyword>
<dbReference type="SMART" id="SM00382">
    <property type="entry name" value="AAA"/>
    <property type="match status" value="2"/>
</dbReference>
<dbReference type="PROSITE" id="PS00211">
    <property type="entry name" value="ABC_TRANSPORTER_1"/>
    <property type="match status" value="1"/>
</dbReference>
<evidence type="ECO:0000256" key="6">
    <source>
        <dbReference type="ARBA" id="ARBA00022967"/>
    </source>
</evidence>
<evidence type="ECO:0000256" key="3">
    <source>
        <dbReference type="ARBA" id="ARBA00022475"/>
    </source>
</evidence>
<name>F4G1B0_METCR</name>